<keyword evidence="1" id="KW-0378">Hydrolase</keyword>
<dbReference type="SUPFAM" id="SSF53474">
    <property type="entry name" value="alpha/beta-Hydrolases"/>
    <property type="match status" value="1"/>
</dbReference>
<comment type="caution">
    <text evidence="4">The sequence shown here is derived from an EMBL/GenBank/DDBJ whole genome shotgun (WGS) entry which is preliminary data.</text>
</comment>
<dbReference type="RefSeq" id="WP_162339159.1">
    <property type="nucleotide sequence ID" value="NZ_JBHSRQ010000031.1"/>
</dbReference>
<dbReference type="Gene3D" id="3.40.50.1820">
    <property type="entry name" value="alpha/beta hydrolase"/>
    <property type="match status" value="1"/>
</dbReference>
<sequence length="332" mass="35889">MSRTLMIALALLSAPFAPALAAPPGDPPATFLSHADCFEQTPDYESWLASIVGRADAPAVSREQLASVVPVKAFDFARSAFDCHVITYASGDHVVAGYLVRPKADTAAGALPLLVYNRGGNGAFGRLDGLQLFQTLLPLAKAGHVVVASQYRDADEFGGQDVDDVMRLIDLARTLPGVHRSRVFLLGQSRGAMTSYLVARRRSDIAAMATIAGPTDLAAGLAWRPGMERVYRARIPGYADDPQGALRARSALHWAEQLPARLPVLLLHGDADDRVSVEDSRAMAARLHQLDRPHKLVVYAGDDHGLRQNRRAAHAEILAWFRQAEPVEHGAE</sequence>
<dbReference type="Pfam" id="PF00326">
    <property type="entry name" value="Peptidase_S9"/>
    <property type="match status" value="1"/>
</dbReference>
<dbReference type="InterPro" id="IPR050261">
    <property type="entry name" value="FrsA_esterase"/>
</dbReference>
<accession>A0ABQ6ZCT6</accession>
<gene>
    <name evidence="4" type="ORF">CSC78_17590</name>
</gene>
<dbReference type="EMBL" id="PDWW01000035">
    <property type="protein sequence ID" value="KAF1721898.1"/>
    <property type="molecule type" value="Genomic_DNA"/>
</dbReference>
<evidence type="ECO:0000313" key="4">
    <source>
        <dbReference type="EMBL" id="KAF1721898.1"/>
    </source>
</evidence>
<dbReference type="PANTHER" id="PTHR22946">
    <property type="entry name" value="DIENELACTONE HYDROLASE DOMAIN-CONTAINING PROTEIN-RELATED"/>
    <property type="match status" value="1"/>
</dbReference>
<evidence type="ECO:0000256" key="1">
    <source>
        <dbReference type="ARBA" id="ARBA00022801"/>
    </source>
</evidence>
<proteinExistence type="predicted"/>
<keyword evidence="5" id="KW-1185">Reference proteome</keyword>
<feature type="signal peptide" evidence="2">
    <location>
        <begin position="1"/>
        <end position="21"/>
    </location>
</feature>
<name>A0ABQ6ZCT6_9GAMM</name>
<dbReference type="PANTHER" id="PTHR22946:SF9">
    <property type="entry name" value="POLYKETIDE TRANSFERASE AF380"/>
    <property type="match status" value="1"/>
</dbReference>
<evidence type="ECO:0000256" key="2">
    <source>
        <dbReference type="SAM" id="SignalP"/>
    </source>
</evidence>
<organism evidence="4 5">
    <name type="scientific">Pseudoxanthomonas japonensis</name>
    <dbReference type="NCBI Taxonomy" id="69284"/>
    <lineage>
        <taxon>Bacteria</taxon>
        <taxon>Pseudomonadati</taxon>
        <taxon>Pseudomonadota</taxon>
        <taxon>Gammaproteobacteria</taxon>
        <taxon>Lysobacterales</taxon>
        <taxon>Lysobacteraceae</taxon>
        <taxon>Pseudoxanthomonas</taxon>
    </lineage>
</organism>
<reference evidence="4 5" key="1">
    <citation type="submission" date="2017-10" db="EMBL/GenBank/DDBJ databases">
        <title>Whole genome sequencing of members of genus Pseudoxanthomonas.</title>
        <authorList>
            <person name="Kumar S."/>
            <person name="Bansal K."/>
            <person name="Kaur A."/>
            <person name="Patil P."/>
            <person name="Sharma S."/>
            <person name="Patil P.B."/>
        </authorList>
    </citation>
    <scope>NUCLEOTIDE SEQUENCE [LARGE SCALE GENOMIC DNA]</scope>
    <source>
        <strain evidence="4 5">DSM 17109</strain>
    </source>
</reference>
<feature type="chain" id="PRO_5045987056" description="Peptidase S9 prolyl oligopeptidase catalytic domain-containing protein" evidence="2">
    <location>
        <begin position="22"/>
        <end position="332"/>
    </location>
</feature>
<feature type="domain" description="Peptidase S9 prolyl oligopeptidase catalytic" evidence="3">
    <location>
        <begin position="156"/>
        <end position="323"/>
    </location>
</feature>
<dbReference type="Proteomes" id="UP000781710">
    <property type="component" value="Unassembled WGS sequence"/>
</dbReference>
<keyword evidence="2" id="KW-0732">Signal</keyword>
<dbReference type="InterPro" id="IPR001375">
    <property type="entry name" value="Peptidase_S9_cat"/>
</dbReference>
<protein>
    <recommendedName>
        <fullName evidence="3">Peptidase S9 prolyl oligopeptidase catalytic domain-containing protein</fullName>
    </recommendedName>
</protein>
<evidence type="ECO:0000259" key="3">
    <source>
        <dbReference type="Pfam" id="PF00326"/>
    </source>
</evidence>
<evidence type="ECO:0000313" key="5">
    <source>
        <dbReference type="Proteomes" id="UP000781710"/>
    </source>
</evidence>
<dbReference type="InterPro" id="IPR029058">
    <property type="entry name" value="AB_hydrolase_fold"/>
</dbReference>